<feature type="transmembrane region" description="Helical" evidence="4">
    <location>
        <begin position="43"/>
        <end position="63"/>
    </location>
</feature>
<dbReference type="PROSITE" id="PS50850">
    <property type="entry name" value="MFS"/>
    <property type="match status" value="1"/>
</dbReference>
<organism evidence="6 7">
    <name type="scientific">Metarhizium anisopliae BRIP 53293</name>
    <dbReference type="NCBI Taxonomy" id="1291518"/>
    <lineage>
        <taxon>Eukaryota</taxon>
        <taxon>Fungi</taxon>
        <taxon>Dikarya</taxon>
        <taxon>Ascomycota</taxon>
        <taxon>Pezizomycotina</taxon>
        <taxon>Sordariomycetes</taxon>
        <taxon>Hypocreomycetidae</taxon>
        <taxon>Hypocreales</taxon>
        <taxon>Clavicipitaceae</taxon>
        <taxon>Metarhizium</taxon>
    </lineage>
</organism>
<feature type="region of interest" description="Disordered" evidence="3">
    <location>
        <begin position="1"/>
        <end position="39"/>
    </location>
</feature>
<feature type="transmembrane region" description="Helical" evidence="4">
    <location>
        <begin position="281"/>
        <end position="298"/>
    </location>
</feature>
<dbReference type="EMBL" id="KE384747">
    <property type="protein sequence ID" value="KJK76053.1"/>
    <property type="molecule type" value="Genomic_DNA"/>
</dbReference>
<dbReference type="SUPFAM" id="SSF103473">
    <property type="entry name" value="MFS general substrate transporter"/>
    <property type="match status" value="1"/>
</dbReference>
<feature type="transmembrane region" description="Helical" evidence="4">
    <location>
        <begin position="310"/>
        <end position="330"/>
    </location>
</feature>
<dbReference type="GO" id="GO:0022857">
    <property type="term" value="F:transmembrane transporter activity"/>
    <property type="evidence" value="ECO:0007669"/>
    <property type="project" value="InterPro"/>
</dbReference>
<accession>A0A0D9NQM7</accession>
<dbReference type="InterPro" id="IPR036259">
    <property type="entry name" value="MFS_trans_sf"/>
</dbReference>
<dbReference type="AlphaFoldDB" id="A0A0D9NQM7"/>
<feature type="domain" description="Major facilitator superfamily (MFS) profile" evidence="5">
    <location>
        <begin position="45"/>
        <end position="434"/>
    </location>
</feature>
<evidence type="ECO:0000256" key="1">
    <source>
        <dbReference type="ARBA" id="ARBA00004141"/>
    </source>
</evidence>
<dbReference type="GO" id="GO:0016020">
    <property type="term" value="C:membrane"/>
    <property type="evidence" value="ECO:0007669"/>
    <property type="project" value="UniProtKB-SubCell"/>
</dbReference>
<dbReference type="Pfam" id="PF07690">
    <property type="entry name" value="MFS_1"/>
    <property type="match status" value="1"/>
</dbReference>
<feature type="transmembrane region" description="Helical" evidence="4">
    <location>
        <begin position="135"/>
        <end position="158"/>
    </location>
</feature>
<comment type="subcellular location">
    <subcellularLocation>
        <location evidence="1">Membrane</location>
        <topology evidence="1">Multi-pass membrane protein</topology>
    </subcellularLocation>
</comment>
<feature type="transmembrane region" description="Helical" evidence="4">
    <location>
        <begin position="170"/>
        <end position="196"/>
    </location>
</feature>
<evidence type="ECO:0000256" key="4">
    <source>
        <dbReference type="SAM" id="Phobius"/>
    </source>
</evidence>
<evidence type="ECO:0000256" key="2">
    <source>
        <dbReference type="ARBA" id="ARBA00006727"/>
    </source>
</evidence>
<feature type="compositionally biased region" description="Basic and acidic residues" evidence="3">
    <location>
        <begin position="15"/>
        <end position="25"/>
    </location>
</feature>
<keyword evidence="4" id="KW-0812">Transmembrane</keyword>
<proteinExistence type="inferred from homology"/>
<feature type="transmembrane region" description="Helical" evidence="4">
    <location>
        <begin position="83"/>
        <end position="102"/>
    </location>
</feature>
<feature type="transmembrane region" description="Helical" evidence="4">
    <location>
        <begin position="109"/>
        <end position="129"/>
    </location>
</feature>
<evidence type="ECO:0000313" key="6">
    <source>
        <dbReference type="EMBL" id="KJK76053.1"/>
    </source>
</evidence>
<keyword evidence="7" id="KW-1185">Reference proteome</keyword>
<gene>
    <name evidence="6" type="ORF">H634G_08458</name>
</gene>
<keyword evidence="4" id="KW-1133">Transmembrane helix</keyword>
<feature type="transmembrane region" description="Helical" evidence="4">
    <location>
        <begin position="336"/>
        <end position="360"/>
    </location>
</feature>
<dbReference type="InterPro" id="IPR050327">
    <property type="entry name" value="Proton-linked_MCT"/>
</dbReference>
<feature type="transmembrane region" description="Helical" evidence="4">
    <location>
        <begin position="406"/>
        <end position="425"/>
    </location>
</feature>
<evidence type="ECO:0000256" key="3">
    <source>
        <dbReference type="SAM" id="MobiDB-lite"/>
    </source>
</evidence>
<evidence type="ECO:0000259" key="5">
    <source>
        <dbReference type="PROSITE" id="PS50850"/>
    </source>
</evidence>
<comment type="similarity">
    <text evidence="2">Belongs to the major facilitator superfamily. Monocarboxylate porter (TC 2.A.1.13) family.</text>
</comment>
<dbReference type="PANTHER" id="PTHR11360">
    <property type="entry name" value="MONOCARBOXYLATE TRANSPORTER"/>
    <property type="match status" value="1"/>
</dbReference>
<dbReference type="Proteomes" id="UP000054544">
    <property type="component" value="Unassembled WGS sequence"/>
</dbReference>
<evidence type="ECO:0000313" key="7">
    <source>
        <dbReference type="Proteomes" id="UP000054544"/>
    </source>
</evidence>
<keyword evidence="4" id="KW-0472">Membrane</keyword>
<feature type="transmembrane region" description="Helical" evidence="4">
    <location>
        <begin position="245"/>
        <end position="269"/>
    </location>
</feature>
<dbReference type="PANTHER" id="PTHR11360:SF130">
    <property type="entry name" value="MAJOR FACILITATOR SUPERFAMILY (MFS) PROFILE DOMAIN-CONTAINING PROTEIN-RELATED"/>
    <property type="match status" value="1"/>
</dbReference>
<name>A0A0D9NQM7_METAN</name>
<sequence length="476" mass="51809">MQPRKETYPATDVRIQSDIETDKAGLSDQESPAKPSAPPDGGATAWLHVVLMHIVFFNTWGVANGYGVFQEYYSRTLGETESSIAWVGSVQVFFLFAIGVAAGRVTDAGHFRVTFTIGVFLQLLGLFMTSLCTTYWQIFLAQAVCLGIGNGCTFCPALSILSQYFQKYRAFAVGLAAAGAAVGGLVYPVLIHWLIFHDDFGFPWTLRIMGFIMLATYLPCIFLFKPRLPPRKSGDWTDKSAFTDVPFIFFSLSMFFNFWGLYLAFFYLGTFARDKIGISEPIYLLMVLNGVGIIGRIAPTIVADKWVGMLNMLIPISFAASLLVYCWAAVSSAAGLYVFAVIYGLLAAALQALFPAVATTMTPDPSRTGTRVGMILGFVSFANLTGPAICGAILQKQGGDYRGAQMFGASSIFLGASMALAARIAKAGTDLKRKDGFFFVLFEPSLSGTLDREFDGLINLIGFMLHAREGIPAINF</sequence>
<dbReference type="InterPro" id="IPR011701">
    <property type="entry name" value="MFS"/>
</dbReference>
<dbReference type="OrthoDB" id="6499973at2759"/>
<reference evidence="7" key="1">
    <citation type="journal article" date="2014" name="BMC Genomics">
        <title>The genome sequence of the biocontrol fungus Metarhizium anisopliae and comparative genomics of Metarhizium species.</title>
        <authorList>
            <person name="Pattemore J.A."/>
            <person name="Hane J.K."/>
            <person name="Williams A.H."/>
            <person name="Wilson B.A."/>
            <person name="Stodart B.J."/>
            <person name="Ash G.J."/>
        </authorList>
    </citation>
    <scope>NUCLEOTIDE SEQUENCE [LARGE SCALE GENOMIC DNA]</scope>
    <source>
        <strain evidence="7">BRIP 53293</strain>
    </source>
</reference>
<protein>
    <recommendedName>
        <fullName evidence="5">Major facilitator superfamily (MFS) profile domain-containing protein</fullName>
    </recommendedName>
</protein>
<dbReference type="InterPro" id="IPR020846">
    <property type="entry name" value="MFS_dom"/>
</dbReference>
<dbReference type="Gene3D" id="1.20.1250.20">
    <property type="entry name" value="MFS general substrate transporter like domains"/>
    <property type="match status" value="1"/>
</dbReference>
<feature type="transmembrane region" description="Helical" evidence="4">
    <location>
        <begin position="202"/>
        <end position="224"/>
    </location>
</feature>
<feature type="transmembrane region" description="Helical" evidence="4">
    <location>
        <begin position="372"/>
        <end position="394"/>
    </location>
</feature>